<dbReference type="GO" id="GO:0006098">
    <property type="term" value="P:pentose-phosphate shunt"/>
    <property type="evidence" value="ECO:0007669"/>
    <property type="project" value="InterPro"/>
</dbReference>
<dbReference type="InterPro" id="IPR036291">
    <property type="entry name" value="NAD(P)-bd_dom_sf"/>
</dbReference>
<accession>A0A1Y5P7E6</accession>
<keyword evidence="2 5" id="KW-0560">Oxidoreductase</keyword>
<dbReference type="InterPro" id="IPR004849">
    <property type="entry name" value="6DGDH_YqeC"/>
</dbReference>
<dbReference type="SUPFAM" id="SSF51735">
    <property type="entry name" value="NAD(P)-binding Rossmann-fold domains"/>
    <property type="match status" value="1"/>
</dbReference>
<dbReference type="SMART" id="SM01350">
    <property type="entry name" value="6PGD"/>
    <property type="match status" value="1"/>
</dbReference>
<dbReference type="Gene3D" id="1.10.1040.10">
    <property type="entry name" value="N-(1-d-carboxylethyl)-l-norvaline Dehydrogenase, domain 2"/>
    <property type="match status" value="1"/>
</dbReference>
<dbReference type="InterPro" id="IPR006115">
    <property type="entry name" value="6PGDH_NADP-bd"/>
</dbReference>
<evidence type="ECO:0000256" key="1">
    <source>
        <dbReference type="ARBA" id="ARBA00008419"/>
    </source>
</evidence>
<dbReference type="InterPro" id="IPR006183">
    <property type="entry name" value="Pgluconate_DH"/>
</dbReference>
<dbReference type="PRINTS" id="PR00076">
    <property type="entry name" value="6PGDHDRGNASE"/>
</dbReference>
<dbReference type="InterPro" id="IPR008927">
    <property type="entry name" value="6-PGluconate_DH-like_C_sf"/>
</dbReference>
<dbReference type="AlphaFoldDB" id="A0A1Y5P7E6"/>
<reference evidence="5" key="1">
    <citation type="submission" date="2016-03" db="EMBL/GenBank/DDBJ databases">
        <authorList>
            <person name="Ploux O."/>
        </authorList>
    </citation>
    <scope>NUCLEOTIDE SEQUENCE</scope>
    <source>
        <strain evidence="5">UC1</strain>
    </source>
</reference>
<evidence type="ECO:0000256" key="3">
    <source>
        <dbReference type="ARBA" id="ARBA00023064"/>
    </source>
</evidence>
<evidence type="ECO:0000259" key="4">
    <source>
        <dbReference type="SMART" id="SM01350"/>
    </source>
</evidence>
<dbReference type="InterPro" id="IPR013328">
    <property type="entry name" value="6PGD_dom2"/>
</dbReference>
<dbReference type="Gene3D" id="3.40.50.720">
    <property type="entry name" value="NAD(P)-binding Rossmann-like Domain"/>
    <property type="match status" value="1"/>
</dbReference>
<evidence type="ECO:0000256" key="2">
    <source>
        <dbReference type="ARBA" id="ARBA00023002"/>
    </source>
</evidence>
<dbReference type="EC" id="1.1.1.44" evidence="5"/>
<dbReference type="Pfam" id="PF03446">
    <property type="entry name" value="NAD_binding_2"/>
    <property type="match status" value="1"/>
</dbReference>
<proteinExistence type="inferred from homology"/>
<feature type="domain" description="6-phosphogluconate dehydrogenase C-terminal" evidence="4">
    <location>
        <begin position="184"/>
        <end position="334"/>
    </location>
</feature>
<name>A0A1Y5P7E6_9MICO</name>
<dbReference type="PROSITE" id="PS00461">
    <property type="entry name" value="6PGD"/>
    <property type="match status" value="1"/>
</dbReference>
<dbReference type="Pfam" id="PF00393">
    <property type="entry name" value="6PGD"/>
    <property type="match status" value="1"/>
</dbReference>
<sequence length="353" mass="37659">MRLGMVGLGRMGGNLARRLMRDGHETVVFDVAEAAVSALESEGAEGSRSIEELVAKLQTPRVVWLMIPAGLTGKVVDQVADELEPGDIIIDGGNSNYRDDVRRAAGLRERGIHYVDVGTSGGVFGLERGYCLMVGGPDEAVSVIEPILKTIAPGPGEIPRTPGREGDYAPEEQGYLHCGPSGAGHYVKMVHNGIEYGIMAALAEGLNILDNADAGIRESEHSAEIAPLEEPEFYQFTVDTPKVTELWRRGSVISSWLLDLTAAALEENPTLDGLAGRVSDSGEGRWTIKAAVDTGVPVPVLAAALFERFASRGEDHYANQLLSAMRLQFGGHKELPAGDMLEAGSRKADSETA</sequence>
<dbReference type="EMBL" id="FLQR01000008">
    <property type="protein sequence ID" value="SBS73219.1"/>
    <property type="molecule type" value="Genomic_DNA"/>
</dbReference>
<dbReference type="InterPro" id="IPR006184">
    <property type="entry name" value="6PGdom_BS"/>
</dbReference>
<keyword evidence="3" id="KW-0311">Gluconate utilization</keyword>
<dbReference type="GO" id="GO:0004616">
    <property type="term" value="F:phosphogluconate dehydrogenase (decarboxylating) activity"/>
    <property type="evidence" value="ECO:0007669"/>
    <property type="project" value="UniProtKB-EC"/>
</dbReference>
<dbReference type="NCBIfam" id="NF007161">
    <property type="entry name" value="PRK09599.1"/>
    <property type="match status" value="1"/>
</dbReference>
<dbReference type="GO" id="GO:0019521">
    <property type="term" value="P:D-gluconate metabolic process"/>
    <property type="evidence" value="ECO:0007669"/>
    <property type="project" value="UniProtKB-KW"/>
</dbReference>
<protein>
    <submittedName>
        <fullName evidence="5">6-phosphogluconate dehydrogenase, decarboxylating</fullName>
        <ecNumber evidence="5">1.1.1.44</ecNumber>
    </submittedName>
</protein>
<gene>
    <name evidence="5" type="primary">gnd</name>
    <name evidence="5" type="ORF">MIPYR_40047</name>
</gene>
<dbReference type="InterPro" id="IPR006114">
    <property type="entry name" value="6PGDH_C"/>
</dbReference>
<evidence type="ECO:0000313" key="5">
    <source>
        <dbReference type="EMBL" id="SBS73219.1"/>
    </source>
</evidence>
<organism evidence="5">
    <name type="scientific">uncultured Microbacterium sp</name>
    <dbReference type="NCBI Taxonomy" id="191216"/>
    <lineage>
        <taxon>Bacteria</taxon>
        <taxon>Bacillati</taxon>
        <taxon>Actinomycetota</taxon>
        <taxon>Actinomycetes</taxon>
        <taxon>Micrococcales</taxon>
        <taxon>Microbacteriaceae</taxon>
        <taxon>Microbacterium</taxon>
        <taxon>environmental samples</taxon>
    </lineage>
</organism>
<dbReference type="NCBIfam" id="TIGR00872">
    <property type="entry name" value="gnd_rel"/>
    <property type="match status" value="1"/>
</dbReference>
<dbReference type="SUPFAM" id="SSF48179">
    <property type="entry name" value="6-phosphogluconate dehydrogenase C-terminal domain-like"/>
    <property type="match status" value="1"/>
</dbReference>
<dbReference type="GO" id="GO:0050661">
    <property type="term" value="F:NADP binding"/>
    <property type="evidence" value="ECO:0007669"/>
    <property type="project" value="InterPro"/>
</dbReference>
<dbReference type="PANTHER" id="PTHR11811">
    <property type="entry name" value="6-PHOSPHOGLUCONATE DEHYDROGENASE"/>
    <property type="match status" value="1"/>
</dbReference>
<comment type="similarity">
    <text evidence="1">Belongs to the 6-phosphogluconate dehydrogenase family.</text>
</comment>